<reference evidence="14" key="1">
    <citation type="journal article" date="2018" name="DNA Res.">
        <title>Multiple hybrid de novo genome assembly of finger millet, an orphan allotetraploid crop.</title>
        <authorList>
            <person name="Hatakeyama M."/>
            <person name="Aluri S."/>
            <person name="Balachadran M.T."/>
            <person name="Sivarajan S.R."/>
            <person name="Patrignani A."/>
            <person name="Gruter S."/>
            <person name="Poveda L."/>
            <person name="Shimizu-Inatsugi R."/>
            <person name="Baeten J."/>
            <person name="Francoijs K.J."/>
            <person name="Nataraja K.N."/>
            <person name="Reddy Y.A.N."/>
            <person name="Phadnis S."/>
            <person name="Ravikumar R.L."/>
            <person name="Schlapbach R."/>
            <person name="Sreeman S.M."/>
            <person name="Shimizu K.K."/>
        </authorList>
    </citation>
    <scope>NUCLEOTIDE SEQUENCE</scope>
</reference>
<comment type="caution">
    <text evidence="14">The sequence shown here is derived from an EMBL/GenBank/DDBJ whole genome shotgun (WGS) entry which is preliminary data.</text>
</comment>
<evidence type="ECO:0000256" key="11">
    <source>
        <dbReference type="SAM" id="Phobius"/>
    </source>
</evidence>
<keyword evidence="3" id="KW-0808">Transferase</keyword>
<dbReference type="Pfam" id="PF00069">
    <property type="entry name" value="Pkinase"/>
    <property type="match status" value="1"/>
</dbReference>
<keyword evidence="8" id="KW-1015">Disulfide bond</keyword>
<keyword evidence="11" id="KW-1133">Transmembrane helix</keyword>
<sequence>MVESNYNFDKDGGRSAIYMAVIYNDEEEYGTIAVSEGAPPVHSLLGYSGEIELQSWSNETSEWVTFTRFPARACSYYGYCGSFGYCGNSTDDDAVSTCHCIEGFEPESGTEWSRGNFSQGCRRKEPVRCDDGFVALPGLKMPDAYTLVPNRSLEECAAGCIRDCSCVAYAYANLSTSTKILDSTRCLVWTGDLIDMERVAGILGDFGETLYLRLAGAGTERSPFYSVCHQPQKMIELHLNFAGRGTKRSPLRIVLPVLLASILIVSACIFICRRKFKDLELPFLKYDDIATATDNFSEASMIGQGGFGKVYKIVQENQCWIGPWVHCCVHQDSRLTIIHRDLKESNILLDAAMNPKISDFGMARIFDDNQELANTMRVVGT</sequence>
<dbReference type="CDD" id="cd01098">
    <property type="entry name" value="PAN_AP_plant"/>
    <property type="match status" value="1"/>
</dbReference>
<dbReference type="GO" id="GO:0048544">
    <property type="term" value="P:recognition of pollen"/>
    <property type="evidence" value="ECO:0007669"/>
    <property type="project" value="InterPro"/>
</dbReference>
<dbReference type="EMBL" id="BQKI01000007">
    <property type="protein sequence ID" value="GJM99450.1"/>
    <property type="molecule type" value="Genomic_DNA"/>
</dbReference>
<gene>
    <name evidence="14" type="primary">ga16548</name>
    <name evidence="14" type="ORF">PR202_ga16548</name>
</gene>
<feature type="domain" description="Apple" evidence="13">
    <location>
        <begin position="129"/>
        <end position="215"/>
    </location>
</feature>
<dbReference type="FunFam" id="1.10.510.10:FF:001023">
    <property type="entry name" value="Os07g0541700 protein"/>
    <property type="match status" value="1"/>
</dbReference>
<dbReference type="PROSITE" id="PS00108">
    <property type="entry name" value="PROTEIN_KINASE_ST"/>
    <property type="match status" value="1"/>
</dbReference>
<dbReference type="PANTHER" id="PTHR32444:SF106">
    <property type="entry name" value="OS09G0111950 PROTEIN"/>
    <property type="match status" value="1"/>
</dbReference>
<comment type="catalytic activity">
    <reaction evidence="9">
        <text>L-threonyl-[protein] + ATP = O-phospho-L-threonyl-[protein] + ADP + H(+)</text>
        <dbReference type="Rhea" id="RHEA:46608"/>
        <dbReference type="Rhea" id="RHEA-COMP:11060"/>
        <dbReference type="Rhea" id="RHEA-COMP:11605"/>
        <dbReference type="ChEBI" id="CHEBI:15378"/>
        <dbReference type="ChEBI" id="CHEBI:30013"/>
        <dbReference type="ChEBI" id="CHEBI:30616"/>
        <dbReference type="ChEBI" id="CHEBI:61977"/>
        <dbReference type="ChEBI" id="CHEBI:456216"/>
        <dbReference type="EC" id="2.7.11.1"/>
    </reaction>
</comment>
<dbReference type="SMART" id="SM00473">
    <property type="entry name" value="PAN_AP"/>
    <property type="match status" value="1"/>
</dbReference>
<evidence type="ECO:0000256" key="5">
    <source>
        <dbReference type="ARBA" id="ARBA00022741"/>
    </source>
</evidence>
<evidence type="ECO:0000259" key="12">
    <source>
        <dbReference type="PROSITE" id="PS50011"/>
    </source>
</evidence>
<evidence type="ECO:0000256" key="4">
    <source>
        <dbReference type="ARBA" id="ARBA00022729"/>
    </source>
</evidence>
<reference evidence="14" key="2">
    <citation type="submission" date="2021-12" db="EMBL/GenBank/DDBJ databases">
        <title>Resequencing data analysis of finger millet.</title>
        <authorList>
            <person name="Hatakeyama M."/>
            <person name="Aluri S."/>
            <person name="Balachadran M.T."/>
            <person name="Sivarajan S.R."/>
            <person name="Poveda L."/>
            <person name="Shimizu-Inatsugi R."/>
            <person name="Schlapbach R."/>
            <person name="Sreeman S.M."/>
            <person name="Shimizu K.K."/>
        </authorList>
    </citation>
    <scope>NUCLEOTIDE SEQUENCE</scope>
</reference>
<name>A0AAV5CMJ4_ELECO</name>
<dbReference type="GO" id="GO:0005524">
    <property type="term" value="F:ATP binding"/>
    <property type="evidence" value="ECO:0007669"/>
    <property type="project" value="UniProtKB-KW"/>
</dbReference>
<dbReference type="PROSITE" id="PS50011">
    <property type="entry name" value="PROTEIN_KINASE_DOM"/>
    <property type="match status" value="1"/>
</dbReference>
<dbReference type="AlphaFoldDB" id="A0AAV5CMJ4"/>
<dbReference type="PANTHER" id="PTHR32444">
    <property type="entry name" value="BULB-TYPE LECTIN DOMAIN-CONTAINING PROTEIN"/>
    <property type="match status" value="1"/>
</dbReference>
<accession>A0AAV5CMJ4</accession>
<evidence type="ECO:0000256" key="10">
    <source>
        <dbReference type="ARBA" id="ARBA00048679"/>
    </source>
</evidence>
<dbReference type="PROSITE" id="PS50948">
    <property type="entry name" value="PAN"/>
    <property type="match status" value="1"/>
</dbReference>
<keyword evidence="7" id="KW-0067">ATP-binding</keyword>
<evidence type="ECO:0000256" key="3">
    <source>
        <dbReference type="ARBA" id="ARBA00022679"/>
    </source>
</evidence>
<dbReference type="InterPro" id="IPR011009">
    <property type="entry name" value="Kinase-like_dom_sf"/>
</dbReference>
<dbReference type="GO" id="GO:0004674">
    <property type="term" value="F:protein serine/threonine kinase activity"/>
    <property type="evidence" value="ECO:0007669"/>
    <property type="project" value="UniProtKB-KW"/>
</dbReference>
<dbReference type="InterPro" id="IPR003609">
    <property type="entry name" value="Pan_app"/>
</dbReference>
<dbReference type="Gene3D" id="1.10.510.10">
    <property type="entry name" value="Transferase(Phosphotransferase) domain 1"/>
    <property type="match status" value="1"/>
</dbReference>
<feature type="transmembrane region" description="Helical" evidence="11">
    <location>
        <begin position="253"/>
        <end position="272"/>
    </location>
</feature>
<keyword evidence="5" id="KW-0547">Nucleotide-binding</keyword>
<keyword evidence="4" id="KW-0732">Signal</keyword>
<evidence type="ECO:0000313" key="14">
    <source>
        <dbReference type="EMBL" id="GJM99450.1"/>
    </source>
</evidence>
<evidence type="ECO:0000256" key="1">
    <source>
        <dbReference type="ARBA" id="ARBA00012513"/>
    </source>
</evidence>
<dbReference type="InterPro" id="IPR008271">
    <property type="entry name" value="Ser/Thr_kinase_AS"/>
</dbReference>
<feature type="domain" description="Protein kinase" evidence="12">
    <location>
        <begin position="147"/>
        <end position="381"/>
    </location>
</feature>
<dbReference type="Pfam" id="PF00954">
    <property type="entry name" value="S_locus_glycop"/>
    <property type="match status" value="1"/>
</dbReference>
<protein>
    <recommendedName>
        <fullName evidence="1">non-specific serine/threonine protein kinase</fullName>
        <ecNumber evidence="1">2.7.11.1</ecNumber>
    </recommendedName>
</protein>
<keyword evidence="11" id="KW-0472">Membrane</keyword>
<dbReference type="Gene3D" id="3.30.200.20">
    <property type="entry name" value="Phosphorylase Kinase, domain 1"/>
    <property type="match status" value="1"/>
</dbReference>
<dbReference type="EC" id="2.7.11.1" evidence="1"/>
<evidence type="ECO:0000256" key="7">
    <source>
        <dbReference type="ARBA" id="ARBA00022840"/>
    </source>
</evidence>
<keyword evidence="15" id="KW-1185">Reference proteome</keyword>
<dbReference type="InterPro" id="IPR000719">
    <property type="entry name" value="Prot_kinase_dom"/>
</dbReference>
<evidence type="ECO:0000256" key="9">
    <source>
        <dbReference type="ARBA" id="ARBA00047899"/>
    </source>
</evidence>
<evidence type="ECO:0000256" key="2">
    <source>
        <dbReference type="ARBA" id="ARBA00022527"/>
    </source>
</evidence>
<proteinExistence type="predicted"/>
<organism evidence="14 15">
    <name type="scientific">Eleusine coracana subsp. coracana</name>
    <dbReference type="NCBI Taxonomy" id="191504"/>
    <lineage>
        <taxon>Eukaryota</taxon>
        <taxon>Viridiplantae</taxon>
        <taxon>Streptophyta</taxon>
        <taxon>Embryophyta</taxon>
        <taxon>Tracheophyta</taxon>
        <taxon>Spermatophyta</taxon>
        <taxon>Magnoliopsida</taxon>
        <taxon>Liliopsida</taxon>
        <taxon>Poales</taxon>
        <taxon>Poaceae</taxon>
        <taxon>PACMAD clade</taxon>
        <taxon>Chloridoideae</taxon>
        <taxon>Cynodonteae</taxon>
        <taxon>Eleusininae</taxon>
        <taxon>Eleusine</taxon>
    </lineage>
</organism>
<keyword evidence="6" id="KW-0418">Kinase</keyword>
<comment type="catalytic activity">
    <reaction evidence="10">
        <text>L-seryl-[protein] + ATP = O-phospho-L-seryl-[protein] + ADP + H(+)</text>
        <dbReference type="Rhea" id="RHEA:17989"/>
        <dbReference type="Rhea" id="RHEA-COMP:9863"/>
        <dbReference type="Rhea" id="RHEA-COMP:11604"/>
        <dbReference type="ChEBI" id="CHEBI:15378"/>
        <dbReference type="ChEBI" id="CHEBI:29999"/>
        <dbReference type="ChEBI" id="CHEBI:30616"/>
        <dbReference type="ChEBI" id="CHEBI:83421"/>
        <dbReference type="ChEBI" id="CHEBI:456216"/>
        <dbReference type="EC" id="2.7.11.1"/>
    </reaction>
</comment>
<evidence type="ECO:0000256" key="8">
    <source>
        <dbReference type="ARBA" id="ARBA00023157"/>
    </source>
</evidence>
<evidence type="ECO:0000259" key="13">
    <source>
        <dbReference type="PROSITE" id="PS50948"/>
    </source>
</evidence>
<dbReference type="Proteomes" id="UP001054889">
    <property type="component" value="Unassembled WGS sequence"/>
</dbReference>
<dbReference type="SUPFAM" id="SSF56112">
    <property type="entry name" value="Protein kinase-like (PK-like)"/>
    <property type="match status" value="1"/>
</dbReference>
<keyword evidence="2" id="KW-0723">Serine/threonine-protein kinase</keyword>
<dbReference type="InterPro" id="IPR000858">
    <property type="entry name" value="S_locus_glycoprot_dom"/>
</dbReference>
<dbReference type="Pfam" id="PF08276">
    <property type="entry name" value="PAN_2"/>
    <property type="match status" value="1"/>
</dbReference>
<evidence type="ECO:0000313" key="15">
    <source>
        <dbReference type="Proteomes" id="UP001054889"/>
    </source>
</evidence>
<evidence type="ECO:0000256" key="6">
    <source>
        <dbReference type="ARBA" id="ARBA00022777"/>
    </source>
</evidence>
<keyword evidence="11" id="KW-0812">Transmembrane</keyword>